<feature type="coiled-coil region" evidence="1">
    <location>
        <begin position="327"/>
        <end position="354"/>
    </location>
</feature>
<feature type="compositionally biased region" description="Basic and acidic residues" evidence="2">
    <location>
        <begin position="285"/>
        <end position="300"/>
    </location>
</feature>
<feature type="region of interest" description="Disordered" evidence="2">
    <location>
        <begin position="285"/>
        <end position="308"/>
    </location>
</feature>
<proteinExistence type="predicted"/>
<gene>
    <name evidence="4" type="ORF">D3869_01600</name>
</gene>
<dbReference type="GO" id="GO:0016887">
    <property type="term" value="F:ATP hydrolysis activity"/>
    <property type="evidence" value="ECO:0007669"/>
    <property type="project" value="InterPro"/>
</dbReference>
<organism evidence="4 5">
    <name type="scientific">Azospirillum brasilense</name>
    <dbReference type="NCBI Taxonomy" id="192"/>
    <lineage>
        <taxon>Bacteria</taxon>
        <taxon>Pseudomonadati</taxon>
        <taxon>Pseudomonadota</taxon>
        <taxon>Alphaproteobacteria</taxon>
        <taxon>Rhodospirillales</taxon>
        <taxon>Azospirillaceae</taxon>
        <taxon>Azospirillum</taxon>
    </lineage>
</organism>
<dbReference type="InterPro" id="IPR038729">
    <property type="entry name" value="Rad50/SbcC_AAA"/>
</dbReference>
<keyword evidence="1" id="KW-0175">Coiled coil</keyword>
<dbReference type="SUPFAM" id="SSF52540">
    <property type="entry name" value="P-loop containing nucleoside triphosphate hydrolases"/>
    <property type="match status" value="1"/>
</dbReference>
<sequence>MKIISLEAENLKRIKVVQITPTGPLVQITGKNAAGKSTVLDAIWWALDGGKNIQSRPIRDGETEARVRLDLGEIIVTRKWKRRDAGDVTTSITVEAANGARFPSPQRMLDDLLGSLTFDPLAFSRMDPKKQLEQLRGLVKLDVDVDALDAANRTDFEKRTDANRRAKTLRTQAAAIAVPDGLPDQPVDVAALMDRMTKAADHNASIERRRANRERVRDELSELSAEAQELEASISPALSAIRSKAATERTRLRDEIARLQLQIDQLDLDEAVSLDATEKRLRDQVAEKRSQAQERADKLANAEPLPDPEDVASLRAEIDSANTINDGIKLRDRRAALEKEAAAAESESRALTDYMADREREKAEAIAAAKMPIPGLSFGDSMVLFNGIPFDQASSAEQLRVSVAIAMATNPKLRVLRIKDGSLLDEDGLQMLSGMADASDYQVWVERVDSSGKVGVVMEDGAVATAPSVSAPAGDLFAAQ</sequence>
<dbReference type="PANTHER" id="PTHR32182">
    <property type="entry name" value="DNA REPLICATION AND REPAIR PROTEIN RECF"/>
    <property type="match status" value="1"/>
</dbReference>
<dbReference type="Gene3D" id="3.40.50.300">
    <property type="entry name" value="P-loop containing nucleotide triphosphate hydrolases"/>
    <property type="match status" value="1"/>
</dbReference>
<evidence type="ECO:0000313" key="4">
    <source>
        <dbReference type="EMBL" id="QCO14030.1"/>
    </source>
</evidence>
<protein>
    <recommendedName>
        <fullName evidence="3">Rad50/SbcC-type AAA domain-containing protein</fullName>
    </recommendedName>
</protein>
<evidence type="ECO:0000256" key="1">
    <source>
        <dbReference type="SAM" id="Coils"/>
    </source>
</evidence>
<evidence type="ECO:0000259" key="3">
    <source>
        <dbReference type="Pfam" id="PF13476"/>
    </source>
</evidence>
<reference evidence="4 5" key="1">
    <citation type="submission" date="2018-09" db="EMBL/GenBank/DDBJ databases">
        <title>Whole genome based analysis of evolution and adaptive divergence in Indian and Brazilian strains of Azospirillum brasilense.</title>
        <authorList>
            <person name="Singh C."/>
            <person name="Tripathi A.K."/>
        </authorList>
    </citation>
    <scope>NUCLEOTIDE SEQUENCE [LARGE SCALE GENOMIC DNA]</scope>
    <source>
        <strain evidence="4 5">MTCC4039</strain>
    </source>
</reference>
<dbReference type="AlphaFoldDB" id="A0A4D8QY17"/>
<dbReference type="GO" id="GO:0006302">
    <property type="term" value="P:double-strand break repair"/>
    <property type="evidence" value="ECO:0007669"/>
    <property type="project" value="InterPro"/>
</dbReference>
<dbReference type="GO" id="GO:0000731">
    <property type="term" value="P:DNA synthesis involved in DNA repair"/>
    <property type="evidence" value="ECO:0007669"/>
    <property type="project" value="TreeGrafter"/>
</dbReference>
<dbReference type="EMBL" id="CP032345">
    <property type="protein sequence ID" value="QCO14030.1"/>
    <property type="molecule type" value="Genomic_DNA"/>
</dbReference>
<dbReference type="RefSeq" id="WP_137138684.1">
    <property type="nucleotide sequence ID" value="NZ_CP032345.1"/>
</dbReference>
<name>A0A4D8QY17_AZOBR</name>
<dbReference type="Proteomes" id="UP000298693">
    <property type="component" value="Chromosome"/>
</dbReference>
<dbReference type="Pfam" id="PF13476">
    <property type="entry name" value="AAA_23"/>
    <property type="match status" value="1"/>
</dbReference>
<feature type="domain" description="Rad50/SbcC-type AAA" evidence="3">
    <location>
        <begin position="6"/>
        <end position="263"/>
    </location>
</feature>
<dbReference type="PANTHER" id="PTHR32182:SF0">
    <property type="entry name" value="DNA REPLICATION AND REPAIR PROTEIN RECF"/>
    <property type="match status" value="1"/>
</dbReference>
<dbReference type="InterPro" id="IPR027417">
    <property type="entry name" value="P-loop_NTPase"/>
</dbReference>
<accession>A0A4D8QY17</accession>
<evidence type="ECO:0000256" key="2">
    <source>
        <dbReference type="SAM" id="MobiDB-lite"/>
    </source>
</evidence>
<evidence type="ECO:0000313" key="5">
    <source>
        <dbReference type="Proteomes" id="UP000298693"/>
    </source>
</evidence>